<protein>
    <submittedName>
        <fullName evidence="1">Uncharacterized protein</fullName>
    </submittedName>
</protein>
<comment type="caution">
    <text evidence="1">The sequence shown here is derived from an EMBL/GenBank/DDBJ whole genome shotgun (WGS) entry which is preliminary data.</text>
</comment>
<proteinExistence type="predicted"/>
<evidence type="ECO:0000313" key="2">
    <source>
        <dbReference type="Proteomes" id="UP000010959"/>
    </source>
</evidence>
<dbReference type="EMBL" id="AMWG01000001">
    <property type="protein sequence ID" value="ELP36044.1"/>
    <property type="molecule type" value="Genomic_DNA"/>
</dbReference>
<sequence length="56" mass="6094">MPASLATIARTQWKNQFAVVWRTNASDKILFVFLKGSQNRLRCAGIGGIGSVDLDA</sequence>
<reference evidence="1 2" key="1">
    <citation type="journal article" date="2013" name="Mar. Genomics">
        <title>Expression of sulfatases in Rhodopirellula baltica and the diversity of sulfatases in the genus Rhodopirellula.</title>
        <authorList>
            <person name="Wegner C.E."/>
            <person name="Richter-Heitmann T."/>
            <person name="Klindworth A."/>
            <person name="Klockow C."/>
            <person name="Richter M."/>
            <person name="Achstetter T."/>
            <person name="Glockner F.O."/>
            <person name="Harder J."/>
        </authorList>
    </citation>
    <scope>NUCLEOTIDE SEQUENCE [LARGE SCALE GENOMIC DNA]</scope>
    <source>
        <strain evidence="1 2">SWK14</strain>
    </source>
</reference>
<name>L7CP51_RHOBT</name>
<accession>L7CP51</accession>
<organism evidence="1 2">
    <name type="scientific">Rhodopirellula baltica SWK14</name>
    <dbReference type="NCBI Taxonomy" id="993516"/>
    <lineage>
        <taxon>Bacteria</taxon>
        <taxon>Pseudomonadati</taxon>
        <taxon>Planctomycetota</taxon>
        <taxon>Planctomycetia</taxon>
        <taxon>Pirellulales</taxon>
        <taxon>Pirellulaceae</taxon>
        <taxon>Rhodopirellula</taxon>
    </lineage>
</organism>
<dbReference type="Proteomes" id="UP000010959">
    <property type="component" value="Unassembled WGS sequence"/>
</dbReference>
<evidence type="ECO:0000313" key="1">
    <source>
        <dbReference type="EMBL" id="ELP36044.1"/>
    </source>
</evidence>
<dbReference type="AlphaFoldDB" id="L7CP51"/>
<gene>
    <name evidence="1" type="ORF">RBSWK_00108</name>
</gene>